<name>A0A6J2YAE7_SITOR</name>
<dbReference type="AlphaFoldDB" id="A0A6J2YAE7"/>
<gene>
    <name evidence="3" type="primary">LOC115885626</name>
</gene>
<organism evidence="2 3">
    <name type="scientific">Sitophilus oryzae</name>
    <name type="common">Rice weevil</name>
    <name type="synonym">Curculio oryzae</name>
    <dbReference type="NCBI Taxonomy" id="7048"/>
    <lineage>
        <taxon>Eukaryota</taxon>
        <taxon>Metazoa</taxon>
        <taxon>Ecdysozoa</taxon>
        <taxon>Arthropoda</taxon>
        <taxon>Hexapoda</taxon>
        <taxon>Insecta</taxon>
        <taxon>Pterygota</taxon>
        <taxon>Neoptera</taxon>
        <taxon>Endopterygota</taxon>
        <taxon>Coleoptera</taxon>
        <taxon>Polyphaga</taxon>
        <taxon>Cucujiformia</taxon>
        <taxon>Curculionidae</taxon>
        <taxon>Dryophthorinae</taxon>
        <taxon>Sitophilus</taxon>
    </lineage>
</organism>
<feature type="compositionally biased region" description="Low complexity" evidence="1">
    <location>
        <begin position="500"/>
        <end position="515"/>
    </location>
</feature>
<reference evidence="3" key="1">
    <citation type="submission" date="2025-08" db="UniProtKB">
        <authorList>
            <consortium name="RefSeq"/>
        </authorList>
    </citation>
    <scope>IDENTIFICATION</scope>
    <source>
        <tissue evidence="3">Gonads</tissue>
    </source>
</reference>
<protein>
    <submittedName>
        <fullName evidence="3">Uncharacterized protein LOC115885626</fullName>
    </submittedName>
</protein>
<feature type="compositionally biased region" description="Acidic residues" evidence="1">
    <location>
        <begin position="439"/>
        <end position="448"/>
    </location>
</feature>
<feature type="compositionally biased region" description="Polar residues" evidence="1">
    <location>
        <begin position="841"/>
        <end position="852"/>
    </location>
</feature>
<feature type="compositionally biased region" description="Polar residues" evidence="1">
    <location>
        <begin position="219"/>
        <end position="232"/>
    </location>
</feature>
<proteinExistence type="predicted"/>
<feature type="compositionally biased region" description="Polar residues" evidence="1">
    <location>
        <begin position="516"/>
        <end position="526"/>
    </location>
</feature>
<dbReference type="InParanoid" id="A0A6J2YAE7"/>
<feature type="compositionally biased region" description="Polar residues" evidence="1">
    <location>
        <begin position="55"/>
        <end position="69"/>
    </location>
</feature>
<feature type="region of interest" description="Disordered" evidence="1">
    <location>
        <begin position="219"/>
        <end position="576"/>
    </location>
</feature>
<dbReference type="GeneID" id="115885626"/>
<feature type="compositionally biased region" description="Acidic residues" evidence="1">
    <location>
        <begin position="997"/>
        <end position="1012"/>
    </location>
</feature>
<feature type="compositionally biased region" description="Polar residues" evidence="1">
    <location>
        <begin position="968"/>
        <end position="981"/>
    </location>
</feature>
<feature type="region of interest" description="Disordered" evidence="1">
    <location>
        <begin position="1040"/>
        <end position="1172"/>
    </location>
</feature>
<feature type="compositionally biased region" description="Polar residues" evidence="1">
    <location>
        <begin position="119"/>
        <end position="141"/>
    </location>
</feature>
<dbReference type="RefSeq" id="XP_030760452.1">
    <property type="nucleotide sequence ID" value="XM_030904592.1"/>
</dbReference>
<feature type="compositionally biased region" description="Basic and acidic residues" evidence="1">
    <location>
        <begin position="235"/>
        <end position="245"/>
    </location>
</feature>
<feature type="compositionally biased region" description="Low complexity" evidence="1">
    <location>
        <begin position="281"/>
        <end position="290"/>
    </location>
</feature>
<dbReference type="OrthoDB" id="660555at2759"/>
<sequence length="1262" mass="137983">MSQKRSIDSAIDSSGKVASAHARQSASINEGNRRWVYSVDETLRQNFLTRAPSKVSPSSDNNKSVGRGSNISILHLRSTSEPWEKNQHSNYSSAARSYFASSRSTTTANVPSSVPPLTKHQSLGSTTHKWTNSPSFHSGSEVNSPGIFTFSGSCNRELSPVRWCDREVDGVYLGKSGWVQVQQRSLDDNRRASYSINLAKSLQSNRTGIKLANYHFSSEPNKASSFSRTNSVVEPRPEPRPEPPRTETSQAETHRPAYLVLQNREYDRKIKTPSPLPESGSFSPPSVTPIISPPPAFQDKTKSPMKSRTFFGKTPFLPRSNAIEDSDNSPPASPPGLSQWKTTAPNAPILPKPKPQVIKTSPGIEKPPRASKKAPPVPQTKSLEENTASRRMQFKQKYGQSTSSSSSSSMGFRSLDSCLNRTSSVMPRLSENTDSSVDVYEDADEEDNNSSSVNMSMVNTAALQAEYSRKLSPSGRTNRLTHYRNQMRRSPAGSDTNKHSPTSSSSSSNEFLSRSPTGTIQSTVRRNVQARPHQPAKSPQDDPTQRVRRSRSLQLPERTPPPNFGAQKVSPQHPEQHRVIVKVPGAQQVPERKQYPVGVKPQSLERGEMAEEELLREAEVVTGFLYGSRSRAAAQAQLMHRYNNNNISVEEKNKESNKPILNSDLTVYYVGNNKNERQRLLVRGATSPSLPTSGHQFDGNAGITCSPENCDFWPHCAHRDSLHRDSQFVMRQSQSYPSHQRSLDSAVVVDAIRPPLTSSMVAPKPQDPYKRPIHIDGRARKPPPTDSVRRTSPARPPSTGGGGSIRRNGSADIPVFEKKSSPRASNVSGSSSGSDVWLTPSRVSSRKGSGASTPVDAFPDRIVTSRPGSAPTEEVQPGDLLVAQQRSMSLPKSFLSGGAGPVVGVNGMYLQSGDISWQRHGTDSLGSSPGLPRKIPTPEVAHTAPVTPLHEVRRGIRSPLGVIRRTKASSTPHLSDSQTATVGGGGNTRKWRKRPEEEELCLDPAGPDEDGLERDPLAPTAESVLQKFRKTFSLRFPQRKLSKDSCGSEDTASEANPSEEDSSPAHVPSAASSGGRLNADSEGQEEHTAGDQKYRFGPLIWRTSKERKKLNKAARSAKCNSGDSGIQIEIPSGGGAAGDSSESHDTDGAPFDSPPLLRRKPPGRVPRRPHSDNVGRVIADKFKFYNNLVENRSTGNALEAILDLKSIDWLVKDMAAKGALRLRDSNLWNQTNYGHSRILPVIGKIMMDRSARPEDGLYAHQT</sequence>
<feature type="region of interest" description="Disordered" evidence="1">
    <location>
        <begin position="757"/>
        <end position="875"/>
    </location>
</feature>
<feature type="region of interest" description="Disordered" evidence="1">
    <location>
        <begin position="106"/>
        <end position="141"/>
    </location>
</feature>
<feature type="region of interest" description="Disordered" evidence="1">
    <location>
        <begin position="1"/>
        <end position="34"/>
    </location>
</feature>
<evidence type="ECO:0000256" key="1">
    <source>
        <dbReference type="SAM" id="MobiDB-lite"/>
    </source>
</evidence>
<accession>A0A6J2YAE7</accession>
<feature type="compositionally biased region" description="Low complexity" evidence="1">
    <location>
        <begin position="449"/>
        <end position="459"/>
    </location>
</feature>
<dbReference type="KEGG" id="soy:115885626"/>
<feature type="region of interest" description="Disordered" evidence="1">
    <location>
        <begin position="966"/>
        <end position="1016"/>
    </location>
</feature>
<evidence type="ECO:0000313" key="2">
    <source>
        <dbReference type="Proteomes" id="UP000504635"/>
    </source>
</evidence>
<feature type="compositionally biased region" description="Basic residues" evidence="1">
    <location>
        <begin position="1157"/>
        <end position="1168"/>
    </location>
</feature>
<evidence type="ECO:0000313" key="3">
    <source>
        <dbReference type="RefSeq" id="XP_030760452.1"/>
    </source>
</evidence>
<feature type="compositionally biased region" description="Polar residues" evidence="1">
    <location>
        <begin position="417"/>
        <end position="436"/>
    </location>
</feature>
<keyword evidence="2" id="KW-1185">Reference proteome</keyword>
<feature type="region of interest" description="Disordered" evidence="1">
    <location>
        <begin position="47"/>
        <end position="69"/>
    </location>
</feature>
<dbReference type="Proteomes" id="UP000504635">
    <property type="component" value="Unplaced"/>
</dbReference>
<feature type="compositionally biased region" description="Low complexity" evidence="1">
    <location>
        <begin position="1064"/>
        <end position="1073"/>
    </location>
</feature>
<feature type="compositionally biased region" description="Low complexity" evidence="1">
    <location>
        <begin position="822"/>
        <end position="834"/>
    </location>
</feature>
<feature type="compositionally biased region" description="Basic and acidic residues" evidence="1">
    <location>
        <begin position="1084"/>
        <end position="1094"/>
    </location>
</feature>
<feature type="compositionally biased region" description="Basic and acidic residues" evidence="1">
    <location>
        <begin position="767"/>
        <end position="779"/>
    </location>
</feature>